<sequence length="395" mass="43378">MKHGSMDTMKRLVLAAALLFPLAACGGGGEKAGGDTDKGKAGAAQGEGAAKGQGAAQGQPGAASFAPQDTATRRVRDALAKHDSAQADSIARADSIAADSIKKAGGTASRRFNAGEDPAFARANGWPVNYPRPLPGSILPEKRIVCYYGNPNSRRMGALGEFPRDEMLSRLQREVQRWTAADPQHPAVPCLHMVSVVAQGDAGPSGHYRSQMRDSQVDSIYQMAKSINGVFIVDVQVGTDDIRNIMPRFENILKNPDVHFAVDPEFYMRDGVVPGRKIGTMHAADINYVSEQLARIVRENRLPPKVLVIHRFTRNMVTNTEDIILRPEVQIVIDMDGWGAPWLKRDSYRDYVVRHPVQFTGFKLFYGNDTKKGDPLMTPADLLRLEPKPLYIQYQ</sequence>
<dbReference type="Proteomes" id="UP000582837">
    <property type="component" value="Unassembled WGS sequence"/>
</dbReference>
<feature type="compositionally biased region" description="Low complexity" evidence="1">
    <location>
        <begin position="41"/>
        <end position="63"/>
    </location>
</feature>
<keyword evidence="4" id="KW-1185">Reference proteome</keyword>
<feature type="signal peptide" evidence="2">
    <location>
        <begin position="1"/>
        <end position="26"/>
    </location>
</feature>
<proteinExistence type="predicted"/>
<evidence type="ECO:0008006" key="5">
    <source>
        <dbReference type="Google" id="ProtNLM"/>
    </source>
</evidence>
<gene>
    <name evidence="3" type="ORF">HNQ61_003526</name>
</gene>
<evidence type="ECO:0000313" key="4">
    <source>
        <dbReference type="Proteomes" id="UP000582837"/>
    </source>
</evidence>
<dbReference type="EMBL" id="JACHIA010000011">
    <property type="protein sequence ID" value="MBB6071866.1"/>
    <property type="molecule type" value="Genomic_DNA"/>
</dbReference>
<feature type="chain" id="PRO_5033029904" description="Lipoprotein" evidence="2">
    <location>
        <begin position="27"/>
        <end position="395"/>
    </location>
</feature>
<protein>
    <recommendedName>
        <fullName evidence="5">Lipoprotein</fullName>
    </recommendedName>
</protein>
<accession>A0A841H1P6</accession>
<name>A0A841H1P6_9BACT</name>
<dbReference type="AlphaFoldDB" id="A0A841H1P6"/>
<dbReference type="RefSeq" id="WP_205761605.1">
    <property type="nucleotide sequence ID" value="NZ_JABDTL010000001.1"/>
</dbReference>
<evidence type="ECO:0000313" key="3">
    <source>
        <dbReference type="EMBL" id="MBB6071866.1"/>
    </source>
</evidence>
<reference evidence="3 4" key="1">
    <citation type="submission" date="2020-08" db="EMBL/GenBank/DDBJ databases">
        <title>Genomic Encyclopedia of Type Strains, Phase IV (KMG-IV): sequencing the most valuable type-strain genomes for metagenomic binning, comparative biology and taxonomic classification.</title>
        <authorList>
            <person name="Goeker M."/>
        </authorList>
    </citation>
    <scope>NUCLEOTIDE SEQUENCE [LARGE SCALE GENOMIC DNA]</scope>
    <source>
        <strain evidence="3 4">DSM 29007</strain>
    </source>
</reference>
<evidence type="ECO:0000256" key="2">
    <source>
        <dbReference type="SAM" id="SignalP"/>
    </source>
</evidence>
<feature type="region of interest" description="Disordered" evidence="1">
    <location>
        <begin position="29"/>
        <end position="68"/>
    </location>
</feature>
<keyword evidence="2" id="KW-0732">Signal</keyword>
<evidence type="ECO:0000256" key="1">
    <source>
        <dbReference type="SAM" id="MobiDB-lite"/>
    </source>
</evidence>
<comment type="caution">
    <text evidence="3">The sequence shown here is derived from an EMBL/GenBank/DDBJ whole genome shotgun (WGS) entry which is preliminary data.</text>
</comment>
<organism evidence="3 4">
    <name type="scientific">Longimicrobium terrae</name>
    <dbReference type="NCBI Taxonomy" id="1639882"/>
    <lineage>
        <taxon>Bacteria</taxon>
        <taxon>Pseudomonadati</taxon>
        <taxon>Gemmatimonadota</taxon>
        <taxon>Longimicrobiia</taxon>
        <taxon>Longimicrobiales</taxon>
        <taxon>Longimicrobiaceae</taxon>
        <taxon>Longimicrobium</taxon>
    </lineage>
</organism>